<gene>
    <name evidence="1" type="ORF">LCGC14_2530940</name>
</gene>
<organism evidence="1">
    <name type="scientific">marine sediment metagenome</name>
    <dbReference type="NCBI Taxonomy" id="412755"/>
    <lineage>
        <taxon>unclassified sequences</taxon>
        <taxon>metagenomes</taxon>
        <taxon>ecological metagenomes</taxon>
    </lineage>
</organism>
<comment type="caution">
    <text evidence="1">The sequence shown here is derived from an EMBL/GenBank/DDBJ whole genome shotgun (WGS) entry which is preliminary data.</text>
</comment>
<sequence>MKIQKLVLSSFMIAGFVMLCNLRGGATAYAVGLEERMDHLETRLSELTSTQDDHKSAISAIKGLQDRVSLGFGLRTQFSTTEDAAGTKTDGVSGGRSWDKDFDVTNMRLYFGAKVTDNIYVEFNTEISNTSVADDVRLLDAFVEYKWNDYFHIRFGRHLPASDRYNLDGPYYQNSYDFPGPGISAYPFKSTGRAEGVTYWGQYKGGKFKWQLSAVEGKEAVGENNDDPDHLMYTGRLTYNFWEPEPGYYNSSTFYGKKDVLAIGLVGVHQSDGAGTAAKPTDYSAWNVDFLLEKNFGWGTIDIEAGFFDYTNHGTSGGTGSLCGAGQAWKVGFSYLYPEKIGWGYPQFVTRYVSNNPTEADTTAQFTKSKLELALHYIIQEHNAKIALIYSNEHLGSGSGVDVDWNEDRGAVRLGMQLQH</sequence>
<evidence type="ECO:0008006" key="2">
    <source>
        <dbReference type="Google" id="ProtNLM"/>
    </source>
</evidence>
<evidence type="ECO:0000313" key="1">
    <source>
        <dbReference type="EMBL" id="KKL12920.1"/>
    </source>
</evidence>
<proteinExistence type="predicted"/>
<protein>
    <recommendedName>
        <fullName evidence="2">Porin domain-containing protein</fullName>
    </recommendedName>
</protein>
<dbReference type="EMBL" id="LAZR01041070">
    <property type="protein sequence ID" value="KKL12920.1"/>
    <property type="molecule type" value="Genomic_DNA"/>
</dbReference>
<dbReference type="InterPro" id="IPR023614">
    <property type="entry name" value="Porin_dom_sf"/>
</dbReference>
<reference evidence="1" key="1">
    <citation type="journal article" date="2015" name="Nature">
        <title>Complex archaea that bridge the gap between prokaryotes and eukaryotes.</title>
        <authorList>
            <person name="Spang A."/>
            <person name="Saw J.H."/>
            <person name="Jorgensen S.L."/>
            <person name="Zaremba-Niedzwiedzka K."/>
            <person name="Martijn J."/>
            <person name="Lind A.E."/>
            <person name="van Eijk R."/>
            <person name="Schleper C."/>
            <person name="Guy L."/>
            <person name="Ettema T.J."/>
        </authorList>
    </citation>
    <scope>NUCLEOTIDE SEQUENCE</scope>
</reference>
<name>A0A0F9ATZ9_9ZZZZ</name>
<dbReference type="AlphaFoldDB" id="A0A0F9ATZ9"/>
<dbReference type="SUPFAM" id="SSF56935">
    <property type="entry name" value="Porins"/>
    <property type="match status" value="1"/>
</dbReference>
<dbReference type="Gene3D" id="2.40.160.10">
    <property type="entry name" value="Porin"/>
    <property type="match status" value="1"/>
</dbReference>
<accession>A0A0F9ATZ9</accession>